<dbReference type="InterPro" id="IPR011961">
    <property type="entry name" value="RimM"/>
</dbReference>
<dbReference type="InterPro" id="IPR036976">
    <property type="entry name" value="RimM_N_sf"/>
</dbReference>
<keyword evidence="4" id="KW-0143">Chaperone</keyword>
<evidence type="ECO:0000313" key="6">
    <source>
        <dbReference type="EMBL" id="MEQ3362293.1"/>
    </source>
</evidence>
<dbReference type="InterPro" id="IPR011033">
    <property type="entry name" value="PRC_barrel-like_sf"/>
</dbReference>
<name>A0ABV1JB41_9ACTN</name>
<reference evidence="6 7" key="1">
    <citation type="submission" date="2024-04" db="EMBL/GenBank/DDBJ databases">
        <title>Human intestinal bacterial collection.</title>
        <authorList>
            <person name="Pauvert C."/>
            <person name="Hitch T.C.A."/>
            <person name="Clavel T."/>
        </authorList>
    </citation>
    <scope>NUCLEOTIDE SEQUENCE [LARGE SCALE GENOMIC DNA]</scope>
    <source>
        <strain evidence="6 7">CLA-KB-H42</strain>
    </source>
</reference>
<dbReference type="InterPro" id="IPR056792">
    <property type="entry name" value="PRC_RimM"/>
</dbReference>
<keyword evidence="2" id="KW-0690">Ribosome biogenesis</keyword>
<dbReference type="Proteomes" id="UP001487305">
    <property type="component" value="Unassembled WGS sequence"/>
</dbReference>
<feature type="domain" description="Ribosome maturation factor RimM PRC barrel" evidence="5">
    <location>
        <begin position="64"/>
        <end position="128"/>
    </location>
</feature>
<dbReference type="Pfam" id="PF24986">
    <property type="entry name" value="PRC_RimM"/>
    <property type="match status" value="1"/>
</dbReference>
<gene>
    <name evidence="6" type="ORF">AAA083_04805</name>
</gene>
<comment type="caution">
    <text evidence="6">The sequence shown here is derived from an EMBL/GenBank/DDBJ whole genome shotgun (WGS) entry which is preliminary data.</text>
</comment>
<evidence type="ECO:0000256" key="2">
    <source>
        <dbReference type="ARBA" id="ARBA00022517"/>
    </source>
</evidence>
<protein>
    <submittedName>
        <fullName evidence="6">16S rRNA processing protein RimM</fullName>
    </submittedName>
</protein>
<evidence type="ECO:0000313" key="7">
    <source>
        <dbReference type="Proteomes" id="UP001487305"/>
    </source>
</evidence>
<keyword evidence="1" id="KW-0963">Cytoplasm</keyword>
<dbReference type="Gene3D" id="2.40.30.60">
    <property type="entry name" value="RimM"/>
    <property type="match status" value="1"/>
</dbReference>
<accession>A0ABV1JB41</accession>
<proteinExistence type="predicted"/>
<evidence type="ECO:0000259" key="5">
    <source>
        <dbReference type="Pfam" id="PF24986"/>
    </source>
</evidence>
<dbReference type="PANTHER" id="PTHR33692">
    <property type="entry name" value="RIBOSOME MATURATION FACTOR RIMM"/>
    <property type="match status" value="1"/>
</dbReference>
<keyword evidence="3" id="KW-0698">rRNA processing</keyword>
<sequence>MPPVLDAPRMGTVEDVTYLGDDAYLVMFDSVDTIDRAEALAGCSCLVRRADLPEGFDVVAQEALAGYRVCDEKHGFIGTVREIIDNGAQQLVAIDGEAGDVLVPLVDAIVVAVDEDARTLTTRLPEGLLDC</sequence>
<evidence type="ECO:0000256" key="3">
    <source>
        <dbReference type="ARBA" id="ARBA00022552"/>
    </source>
</evidence>
<dbReference type="PANTHER" id="PTHR33692:SF1">
    <property type="entry name" value="RIBOSOME MATURATION FACTOR RIMM"/>
    <property type="match status" value="1"/>
</dbReference>
<dbReference type="SUPFAM" id="SSF50346">
    <property type="entry name" value="PRC-barrel domain"/>
    <property type="match status" value="1"/>
</dbReference>
<organism evidence="6 7">
    <name type="scientific">Raoultibacter massiliensis</name>
    <dbReference type="NCBI Taxonomy" id="1852371"/>
    <lineage>
        <taxon>Bacteria</taxon>
        <taxon>Bacillati</taxon>
        <taxon>Actinomycetota</taxon>
        <taxon>Coriobacteriia</taxon>
        <taxon>Eggerthellales</taxon>
        <taxon>Eggerthellaceae</taxon>
        <taxon>Raoultibacter</taxon>
    </lineage>
</organism>
<dbReference type="RefSeq" id="WP_245874458.1">
    <property type="nucleotide sequence ID" value="NZ_JBBNOP010000003.1"/>
</dbReference>
<evidence type="ECO:0000256" key="4">
    <source>
        <dbReference type="ARBA" id="ARBA00023186"/>
    </source>
</evidence>
<evidence type="ECO:0000256" key="1">
    <source>
        <dbReference type="ARBA" id="ARBA00022490"/>
    </source>
</evidence>
<dbReference type="EMBL" id="JBBNOP010000003">
    <property type="protein sequence ID" value="MEQ3362293.1"/>
    <property type="molecule type" value="Genomic_DNA"/>
</dbReference>
<dbReference type="Gene3D" id="2.30.30.240">
    <property type="entry name" value="PRC-barrel domain"/>
    <property type="match status" value="1"/>
</dbReference>
<keyword evidence="7" id="KW-1185">Reference proteome</keyword>